<dbReference type="PhylomeDB" id="A7T9T9"/>
<protein>
    <recommendedName>
        <fullName evidence="1">Conserved Oligomeric Golgi complex subunit 6 C-terminal domain-containing protein</fullName>
    </recommendedName>
</protein>
<reference evidence="2 3" key="1">
    <citation type="journal article" date="2007" name="Science">
        <title>Sea anemone genome reveals ancestral eumetazoan gene repertoire and genomic organization.</title>
        <authorList>
            <person name="Putnam N.H."/>
            <person name="Srivastava M."/>
            <person name="Hellsten U."/>
            <person name="Dirks B."/>
            <person name="Chapman J."/>
            <person name="Salamov A."/>
            <person name="Terry A."/>
            <person name="Shapiro H."/>
            <person name="Lindquist E."/>
            <person name="Kapitonov V.V."/>
            <person name="Jurka J."/>
            <person name="Genikhovich G."/>
            <person name="Grigoriev I.V."/>
            <person name="Lucas S.M."/>
            <person name="Steele R.E."/>
            <person name="Finnerty J.R."/>
            <person name="Technau U."/>
            <person name="Martindale M.Q."/>
            <person name="Rokhsar D.S."/>
        </authorList>
    </citation>
    <scope>NUCLEOTIDE SEQUENCE [LARGE SCALE GENOMIC DNA]</scope>
    <source>
        <strain evidence="3">CH2 X CH6</strain>
    </source>
</reference>
<dbReference type="GO" id="GO:0017119">
    <property type="term" value="C:Golgi transport complex"/>
    <property type="evidence" value="ECO:0007669"/>
    <property type="project" value="InterPro"/>
</dbReference>
<dbReference type="AlphaFoldDB" id="A7T9T9"/>
<feature type="non-terminal residue" evidence="2">
    <location>
        <position position="1"/>
    </location>
</feature>
<dbReference type="eggNOG" id="KOG3758">
    <property type="taxonomic scope" value="Eukaryota"/>
</dbReference>
<dbReference type="PANTHER" id="PTHR21506">
    <property type="entry name" value="COMPONENT OF OLIGOMERIC GOLGI COMPLEX 6"/>
    <property type="match status" value="1"/>
</dbReference>
<dbReference type="EMBL" id="DS473613">
    <property type="protein sequence ID" value="EDO27234.1"/>
    <property type="molecule type" value="Genomic_DNA"/>
</dbReference>
<dbReference type="Proteomes" id="UP000001593">
    <property type="component" value="Unassembled WGS sequence"/>
</dbReference>
<feature type="domain" description="Conserved Oligomeric Golgi complex subunit 6 C-terminal" evidence="1">
    <location>
        <begin position="2"/>
        <end position="104"/>
    </location>
</feature>
<dbReference type="KEGG" id="nve:5497507"/>
<dbReference type="Pfam" id="PF20653">
    <property type="entry name" value="COG6_C"/>
    <property type="match status" value="1"/>
</dbReference>
<organism evidence="2 3">
    <name type="scientific">Nematostella vectensis</name>
    <name type="common">Starlet sea anemone</name>
    <dbReference type="NCBI Taxonomy" id="45351"/>
    <lineage>
        <taxon>Eukaryota</taxon>
        <taxon>Metazoa</taxon>
        <taxon>Cnidaria</taxon>
        <taxon>Anthozoa</taxon>
        <taxon>Hexacorallia</taxon>
        <taxon>Actiniaria</taxon>
        <taxon>Edwardsiidae</taxon>
        <taxon>Nematostella</taxon>
    </lineage>
</organism>
<accession>A7T9T9</accession>
<dbReference type="OMA" id="INCIHQM"/>
<dbReference type="PANTHER" id="PTHR21506:SF0">
    <property type="entry name" value="CONSERVED OLIGOMERIC GOLGI COMPLEX SUBUNIT 6"/>
    <property type="match status" value="1"/>
</dbReference>
<gene>
    <name evidence="2" type="ORF">NEMVEDRAFT_v1g151659</name>
</gene>
<keyword evidence="3" id="KW-1185">Reference proteome</keyword>
<dbReference type="GO" id="GO:0006891">
    <property type="term" value="P:intra-Golgi vesicle-mediated transport"/>
    <property type="evidence" value="ECO:0007669"/>
    <property type="project" value="InterPro"/>
</dbReference>
<evidence type="ECO:0000313" key="3">
    <source>
        <dbReference type="Proteomes" id="UP000001593"/>
    </source>
</evidence>
<sequence length="109" mass="12108">IELPPPDLGPTESLKDTLNLLRAVLTSHDASVVPLDARQADYSRIISCIIDPALQMCVLSASHLNVPDMAAYMINCIHQMHTTLAVYEFTDTHLEMLSAQVFHQTRHPS</sequence>
<dbReference type="InterPro" id="IPR010490">
    <property type="entry name" value="COG6"/>
</dbReference>
<name>A7T9T9_NEMVE</name>
<dbReference type="STRING" id="45351.A7T9T9"/>
<dbReference type="HOGENOM" id="CLU_2190575_0_0_1"/>
<proteinExistence type="predicted"/>
<dbReference type="InterPro" id="IPR048369">
    <property type="entry name" value="COG6_C"/>
</dbReference>
<dbReference type="InParanoid" id="A7T9T9"/>
<evidence type="ECO:0000259" key="1">
    <source>
        <dbReference type="Pfam" id="PF20653"/>
    </source>
</evidence>
<evidence type="ECO:0000313" key="2">
    <source>
        <dbReference type="EMBL" id="EDO27234.1"/>
    </source>
</evidence>